<keyword evidence="6" id="KW-0573">Peptidoglycan synthesis</keyword>
<proteinExistence type="predicted"/>
<evidence type="ECO:0000256" key="5">
    <source>
        <dbReference type="ARBA" id="ARBA00022960"/>
    </source>
</evidence>
<reference evidence="12" key="1">
    <citation type="journal article" date="2014" name="Front. Microbiol.">
        <title>High frequency of phylogenetically diverse reductive dehalogenase-homologous genes in deep subseafloor sedimentary metagenomes.</title>
        <authorList>
            <person name="Kawai M."/>
            <person name="Futagami T."/>
            <person name="Toyoda A."/>
            <person name="Takaki Y."/>
            <person name="Nishi S."/>
            <person name="Hori S."/>
            <person name="Arai W."/>
            <person name="Tsubouchi T."/>
            <person name="Morono Y."/>
            <person name="Uchiyama I."/>
            <person name="Ito T."/>
            <person name="Fujiyama A."/>
            <person name="Inagaki F."/>
            <person name="Takami H."/>
        </authorList>
    </citation>
    <scope>NUCLEOTIDE SEQUENCE</scope>
    <source>
        <strain evidence="12">Expedition CK06-06</strain>
    </source>
</reference>
<organism evidence="12">
    <name type="scientific">marine sediment metagenome</name>
    <dbReference type="NCBI Taxonomy" id="412755"/>
    <lineage>
        <taxon>unclassified sequences</taxon>
        <taxon>metagenomes</taxon>
        <taxon>ecological metagenomes</taxon>
    </lineage>
</organism>
<sequence length="142" mass="16659">MRKDLPDTKCLEDFSPPVVSRVFDKDGNLVGEFFIQKRLPVDLREIPEEMIYATIAIEDRKFYRHWGVDIVGIVRAALQNIKARKTVQGASTITQQLARNLFLTQERTVVRKMKEILLAIQIERRHSKDEILTMYFNQIYYG</sequence>
<comment type="catalytic activity">
    <reaction evidence="10">
        <text>[GlcNAc-(1-&gt;4)-Mur2Ac(oyl-L-Ala-gamma-D-Glu-L-Lys-D-Ala-D-Ala)](n)-di-trans,octa-cis-undecaprenyl diphosphate + beta-D-GlcNAc-(1-&gt;4)-Mur2Ac(oyl-L-Ala-gamma-D-Glu-L-Lys-D-Ala-D-Ala)-di-trans,octa-cis-undecaprenyl diphosphate = [GlcNAc-(1-&gt;4)-Mur2Ac(oyl-L-Ala-gamma-D-Glu-L-Lys-D-Ala-D-Ala)](n+1)-di-trans,octa-cis-undecaprenyl diphosphate + di-trans,octa-cis-undecaprenyl diphosphate + H(+)</text>
        <dbReference type="Rhea" id="RHEA:23708"/>
        <dbReference type="Rhea" id="RHEA-COMP:9602"/>
        <dbReference type="Rhea" id="RHEA-COMP:9603"/>
        <dbReference type="ChEBI" id="CHEBI:15378"/>
        <dbReference type="ChEBI" id="CHEBI:58405"/>
        <dbReference type="ChEBI" id="CHEBI:60033"/>
        <dbReference type="ChEBI" id="CHEBI:78435"/>
        <dbReference type="EC" id="2.4.99.28"/>
    </reaction>
</comment>
<keyword evidence="3" id="KW-0328">Glycosyltransferase</keyword>
<evidence type="ECO:0000256" key="10">
    <source>
        <dbReference type="ARBA" id="ARBA00049902"/>
    </source>
</evidence>
<evidence type="ECO:0000256" key="2">
    <source>
        <dbReference type="ARBA" id="ARBA00022475"/>
    </source>
</evidence>
<dbReference type="Gene3D" id="1.10.3810.10">
    <property type="entry name" value="Biosynthetic peptidoglycan transglycosylase-like"/>
    <property type="match status" value="1"/>
</dbReference>
<dbReference type="PANTHER" id="PTHR32282">
    <property type="entry name" value="BINDING PROTEIN TRANSPEPTIDASE, PUTATIVE-RELATED"/>
    <property type="match status" value="1"/>
</dbReference>
<evidence type="ECO:0000259" key="11">
    <source>
        <dbReference type="Pfam" id="PF00912"/>
    </source>
</evidence>
<dbReference type="GO" id="GO:0008360">
    <property type="term" value="P:regulation of cell shape"/>
    <property type="evidence" value="ECO:0007669"/>
    <property type="project" value="UniProtKB-KW"/>
</dbReference>
<keyword evidence="2" id="KW-1003">Cell membrane</keyword>
<dbReference type="GO" id="GO:0008955">
    <property type="term" value="F:peptidoglycan glycosyltransferase activity"/>
    <property type="evidence" value="ECO:0007669"/>
    <property type="project" value="UniProtKB-EC"/>
</dbReference>
<dbReference type="InterPro" id="IPR001264">
    <property type="entry name" value="Glyco_trans_51"/>
</dbReference>
<evidence type="ECO:0000313" key="12">
    <source>
        <dbReference type="EMBL" id="GAI92443.1"/>
    </source>
</evidence>
<evidence type="ECO:0000256" key="7">
    <source>
        <dbReference type="ARBA" id="ARBA00023136"/>
    </source>
</evidence>
<dbReference type="InterPro" id="IPR036950">
    <property type="entry name" value="PBP_transglycosylase"/>
</dbReference>
<accession>X1SHI7</accession>
<keyword evidence="8" id="KW-0961">Cell wall biogenesis/degradation</keyword>
<feature type="domain" description="Glycosyl transferase family 51" evidence="11">
    <location>
        <begin position="27"/>
        <end position="142"/>
    </location>
</feature>
<evidence type="ECO:0000256" key="1">
    <source>
        <dbReference type="ARBA" id="ARBA00004236"/>
    </source>
</evidence>
<dbReference type="InterPro" id="IPR050396">
    <property type="entry name" value="Glycosyltr_51/Transpeptidase"/>
</dbReference>
<gene>
    <name evidence="12" type="ORF">S12H4_36593</name>
</gene>
<protein>
    <recommendedName>
        <fullName evidence="9">peptidoglycan glycosyltransferase</fullName>
        <ecNumber evidence="9">2.4.99.28</ecNumber>
    </recommendedName>
</protein>
<dbReference type="PANTHER" id="PTHR32282:SF11">
    <property type="entry name" value="PENICILLIN-BINDING PROTEIN 1B"/>
    <property type="match status" value="1"/>
</dbReference>
<dbReference type="InterPro" id="IPR023346">
    <property type="entry name" value="Lysozyme-like_dom_sf"/>
</dbReference>
<dbReference type="SUPFAM" id="SSF53955">
    <property type="entry name" value="Lysozyme-like"/>
    <property type="match status" value="1"/>
</dbReference>
<comment type="caution">
    <text evidence="12">The sequence shown here is derived from an EMBL/GenBank/DDBJ whole genome shotgun (WGS) entry which is preliminary data.</text>
</comment>
<dbReference type="EMBL" id="BARW01021827">
    <property type="protein sequence ID" value="GAI92443.1"/>
    <property type="molecule type" value="Genomic_DNA"/>
</dbReference>
<dbReference type="GO" id="GO:0005886">
    <property type="term" value="C:plasma membrane"/>
    <property type="evidence" value="ECO:0007669"/>
    <property type="project" value="UniProtKB-SubCell"/>
</dbReference>
<dbReference type="AlphaFoldDB" id="X1SHI7"/>
<evidence type="ECO:0000256" key="3">
    <source>
        <dbReference type="ARBA" id="ARBA00022676"/>
    </source>
</evidence>
<dbReference type="GO" id="GO:0030288">
    <property type="term" value="C:outer membrane-bounded periplasmic space"/>
    <property type="evidence" value="ECO:0007669"/>
    <property type="project" value="TreeGrafter"/>
</dbReference>
<evidence type="ECO:0000256" key="6">
    <source>
        <dbReference type="ARBA" id="ARBA00022984"/>
    </source>
</evidence>
<keyword evidence="5" id="KW-0133">Cell shape</keyword>
<keyword evidence="7" id="KW-0472">Membrane</keyword>
<feature type="non-terminal residue" evidence="12">
    <location>
        <position position="142"/>
    </location>
</feature>
<evidence type="ECO:0000256" key="8">
    <source>
        <dbReference type="ARBA" id="ARBA00023316"/>
    </source>
</evidence>
<evidence type="ECO:0000256" key="4">
    <source>
        <dbReference type="ARBA" id="ARBA00022679"/>
    </source>
</evidence>
<evidence type="ECO:0000256" key="9">
    <source>
        <dbReference type="ARBA" id="ARBA00044770"/>
    </source>
</evidence>
<keyword evidence="4" id="KW-0808">Transferase</keyword>
<dbReference type="GO" id="GO:0071555">
    <property type="term" value="P:cell wall organization"/>
    <property type="evidence" value="ECO:0007669"/>
    <property type="project" value="UniProtKB-KW"/>
</dbReference>
<dbReference type="Pfam" id="PF00912">
    <property type="entry name" value="Transgly"/>
    <property type="match status" value="1"/>
</dbReference>
<dbReference type="EC" id="2.4.99.28" evidence="9"/>
<name>X1SHI7_9ZZZZ</name>
<dbReference type="GO" id="GO:0009252">
    <property type="term" value="P:peptidoglycan biosynthetic process"/>
    <property type="evidence" value="ECO:0007669"/>
    <property type="project" value="UniProtKB-KW"/>
</dbReference>
<comment type="subcellular location">
    <subcellularLocation>
        <location evidence="1">Cell membrane</location>
    </subcellularLocation>
</comment>